<evidence type="ECO:0000256" key="1">
    <source>
        <dbReference type="SAM" id="Coils"/>
    </source>
</evidence>
<dbReference type="EMBL" id="CACVAT010000188">
    <property type="protein sequence ID" value="CAA6812394.1"/>
    <property type="molecule type" value="Genomic_DNA"/>
</dbReference>
<proteinExistence type="predicted"/>
<sequence length="32" mass="3829">MANKKAIKQEIKTRQNKIKKHLKKIKKLKKAL</sequence>
<accession>A0A6S6T258</accession>
<evidence type="ECO:0000313" key="2">
    <source>
        <dbReference type="EMBL" id="CAA6812394.1"/>
    </source>
</evidence>
<gene>
    <name evidence="2" type="ORF">HELGO_WM34212</name>
</gene>
<organism evidence="2">
    <name type="scientific">uncultured Thiotrichaceae bacterium</name>
    <dbReference type="NCBI Taxonomy" id="298394"/>
    <lineage>
        <taxon>Bacteria</taxon>
        <taxon>Pseudomonadati</taxon>
        <taxon>Pseudomonadota</taxon>
        <taxon>Gammaproteobacteria</taxon>
        <taxon>Thiotrichales</taxon>
        <taxon>Thiotrichaceae</taxon>
        <taxon>environmental samples</taxon>
    </lineage>
</organism>
<keyword evidence="1" id="KW-0175">Coiled coil</keyword>
<dbReference type="AlphaFoldDB" id="A0A6S6T258"/>
<feature type="coiled-coil region" evidence="1">
    <location>
        <begin position="4"/>
        <end position="31"/>
    </location>
</feature>
<protein>
    <submittedName>
        <fullName evidence="2">Uncharacterized protein</fullName>
    </submittedName>
</protein>
<name>A0A6S6T258_9GAMM</name>
<reference evidence="2" key="1">
    <citation type="submission" date="2020-01" db="EMBL/GenBank/DDBJ databases">
        <authorList>
            <person name="Meier V. D."/>
            <person name="Meier V D."/>
        </authorList>
    </citation>
    <scope>NUCLEOTIDE SEQUENCE</scope>
    <source>
        <strain evidence="2">HLG_WM_MAG_09</strain>
    </source>
</reference>